<gene>
    <name evidence="1" type="ORF">KIP89_03030</name>
</gene>
<name>A0ABS5R4E9_9HYPH</name>
<evidence type="ECO:0000313" key="1">
    <source>
        <dbReference type="EMBL" id="MBS9476075.1"/>
    </source>
</evidence>
<organism evidence="1 2">
    <name type="scientific">Ancylobacter radicis</name>
    <dbReference type="NCBI Taxonomy" id="2836179"/>
    <lineage>
        <taxon>Bacteria</taxon>
        <taxon>Pseudomonadati</taxon>
        <taxon>Pseudomonadota</taxon>
        <taxon>Alphaproteobacteria</taxon>
        <taxon>Hyphomicrobiales</taxon>
        <taxon>Xanthobacteraceae</taxon>
        <taxon>Ancylobacter</taxon>
    </lineage>
</organism>
<reference evidence="1" key="1">
    <citation type="submission" date="2021-05" db="EMBL/GenBank/DDBJ databases">
        <authorList>
            <person name="Sun Q."/>
            <person name="Inoue M."/>
        </authorList>
    </citation>
    <scope>NUCLEOTIDE SEQUENCE</scope>
    <source>
        <strain evidence="1">VKM B-3255</strain>
    </source>
</reference>
<accession>A0ABS5R4E9</accession>
<comment type="caution">
    <text evidence="1">The sequence shown here is derived from an EMBL/GenBank/DDBJ whole genome shotgun (WGS) entry which is preliminary data.</text>
</comment>
<protein>
    <recommendedName>
        <fullName evidence="3">Helix-turn-helix domain-containing protein</fullName>
    </recommendedName>
</protein>
<sequence length="64" mass="6829">MPNESSLIRGAKAIAHELGCSRRTVTKMVAEGKLPAKHGFSGGRTSPLIIERKALLSLRGGEKD</sequence>
<evidence type="ECO:0008006" key="3">
    <source>
        <dbReference type="Google" id="ProtNLM"/>
    </source>
</evidence>
<keyword evidence="2" id="KW-1185">Reference proteome</keyword>
<evidence type="ECO:0000313" key="2">
    <source>
        <dbReference type="Proteomes" id="UP001166585"/>
    </source>
</evidence>
<dbReference type="EMBL" id="JAHCQH010000012">
    <property type="protein sequence ID" value="MBS9476075.1"/>
    <property type="molecule type" value="Genomic_DNA"/>
</dbReference>
<proteinExistence type="predicted"/>
<dbReference type="Proteomes" id="UP001166585">
    <property type="component" value="Unassembled WGS sequence"/>
</dbReference>
<dbReference type="RefSeq" id="WP_213753922.1">
    <property type="nucleotide sequence ID" value="NZ_JAHCQH010000012.1"/>
</dbReference>